<evidence type="ECO:0000256" key="3">
    <source>
        <dbReference type="ARBA" id="ARBA00022483"/>
    </source>
</evidence>
<gene>
    <name evidence="17" type="ORF">LARSCL_LOCUS7104</name>
</gene>
<evidence type="ECO:0000256" key="14">
    <source>
        <dbReference type="ARBA" id="ARBA00049715"/>
    </source>
</evidence>
<evidence type="ECO:0000313" key="18">
    <source>
        <dbReference type="Proteomes" id="UP001497382"/>
    </source>
</evidence>
<accession>A0AAV1ZPP1</accession>
<keyword evidence="18" id="KW-1185">Reference proteome</keyword>
<dbReference type="Pfam" id="PF12796">
    <property type="entry name" value="Ank_2"/>
    <property type="match status" value="1"/>
</dbReference>
<comment type="caution">
    <text evidence="17">The sequence shown here is derived from an EMBL/GenBank/DDBJ whole genome shotgun (WGS) entry which is preliminary data.</text>
</comment>
<evidence type="ECO:0000256" key="4">
    <source>
        <dbReference type="ARBA" id="ARBA00022525"/>
    </source>
</evidence>
<name>A0AAV1ZPP1_9ARAC</name>
<dbReference type="InterPro" id="IPR036770">
    <property type="entry name" value="Ankyrin_rpt-contain_sf"/>
</dbReference>
<feature type="non-terminal residue" evidence="17">
    <location>
        <position position="246"/>
    </location>
</feature>
<evidence type="ECO:0000256" key="13">
    <source>
        <dbReference type="ARBA" id="ARBA00049657"/>
    </source>
</evidence>
<evidence type="ECO:0000256" key="15">
    <source>
        <dbReference type="ARBA" id="ARBA00049811"/>
    </source>
</evidence>
<organism evidence="17 18">
    <name type="scientific">Larinioides sclopetarius</name>
    <dbReference type="NCBI Taxonomy" id="280406"/>
    <lineage>
        <taxon>Eukaryota</taxon>
        <taxon>Metazoa</taxon>
        <taxon>Ecdysozoa</taxon>
        <taxon>Arthropoda</taxon>
        <taxon>Chelicerata</taxon>
        <taxon>Arachnida</taxon>
        <taxon>Araneae</taxon>
        <taxon>Araneomorphae</taxon>
        <taxon>Entelegynae</taxon>
        <taxon>Araneoidea</taxon>
        <taxon>Araneidae</taxon>
        <taxon>Larinioides</taxon>
    </lineage>
</organism>
<keyword evidence="4" id="KW-0964">Secreted</keyword>
<dbReference type="GO" id="GO:0044218">
    <property type="term" value="C:other organism cell membrane"/>
    <property type="evidence" value="ECO:0007669"/>
    <property type="project" value="UniProtKB-KW"/>
</dbReference>
<evidence type="ECO:0000256" key="5">
    <source>
        <dbReference type="ARBA" id="ARBA00022537"/>
    </source>
</evidence>
<comment type="subunit">
    <text evidence="14">Homotetramer in membranes.</text>
</comment>
<evidence type="ECO:0000256" key="12">
    <source>
        <dbReference type="ARBA" id="ARBA00023298"/>
    </source>
</evidence>
<dbReference type="PROSITE" id="PS50297">
    <property type="entry name" value="ANK_REP_REGION"/>
    <property type="match status" value="2"/>
</dbReference>
<keyword evidence="5" id="KW-1052">Target cell membrane</keyword>
<dbReference type="PANTHER" id="PTHR24198">
    <property type="entry name" value="ANKYRIN REPEAT AND PROTEIN KINASE DOMAIN-CONTAINING PROTEIN"/>
    <property type="match status" value="1"/>
</dbReference>
<keyword evidence="7" id="KW-0528">Neurotoxin</keyword>
<dbReference type="GO" id="GO:0005576">
    <property type="term" value="C:extracellular region"/>
    <property type="evidence" value="ECO:0007669"/>
    <property type="project" value="UniProtKB-SubCell"/>
</dbReference>
<dbReference type="Gene3D" id="1.25.40.20">
    <property type="entry name" value="Ankyrin repeat-containing domain"/>
    <property type="match status" value="2"/>
</dbReference>
<dbReference type="SUPFAM" id="SSF48403">
    <property type="entry name" value="Ankyrin repeat"/>
    <property type="match status" value="1"/>
</dbReference>
<dbReference type="PANTHER" id="PTHR24198:SF165">
    <property type="entry name" value="ANKYRIN REPEAT-CONTAINING PROTEIN-RELATED"/>
    <property type="match status" value="1"/>
</dbReference>
<evidence type="ECO:0000256" key="2">
    <source>
        <dbReference type="ARBA" id="ARBA00004613"/>
    </source>
</evidence>
<keyword evidence="12" id="KW-1053">Target membrane</keyword>
<evidence type="ECO:0000256" key="6">
    <source>
        <dbReference type="ARBA" id="ARBA00022656"/>
    </source>
</evidence>
<keyword evidence="3" id="KW-0268">Exocytosis</keyword>
<feature type="repeat" description="ANK" evidence="16">
    <location>
        <begin position="35"/>
        <end position="67"/>
    </location>
</feature>
<comment type="similarity">
    <text evidence="13">Belongs to the cationic peptide 01 (latrotoxin) family. 03 (alpha-latrotoxin) subfamily.</text>
</comment>
<keyword evidence="8" id="KW-0677">Repeat</keyword>
<evidence type="ECO:0000256" key="8">
    <source>
        <dbReference type="ARBA" id="ARBA00022737"/>
    </source>
</evidence>
<evidence type="ECO:0000256" key="10">
    <source>
        <dbReference type="ARBA" id="ARBA00023043"/>
    </source>
</evidence>
<evidence type="ECO:0000256" key="1">
    <source>
        <dbReference type="ARBA" id="ARBA00004175"/>
    </source>
</evidence>
<comment type="subcellular location">
    <subcellularLocation>
        <location evidence="2">Secreted</location>
    </subcellularLocation>
    <subcellularLocation>
        <location evidence="1">Target cell membrane</location>
    </subcellularLocation>
</comment>
<dbReference type="EMBL" id="CAXIEN010000070">
    <property type="protein sequence ID" value="CAL1273814.1"/>
    <property type="molecule type" value="Genomic_DNA"/>
</dbReference>
<evidence type="ECO:0000256" key="11">
    <source>
        <dbReference type="ARBA" id="ARBA00023136"/>
    </source>
</evidence>
<keyword evidence="10 16" id="KW-0040">ANK repeat</keyword>
<dbReference type="AlphaFoldDB" id="A0AAV1ZPP1"/>
<evidence type="ECO:0000256" key="7">
    <source>
        <dbReference type="ARBA" id="ARBA00022699"/>
    </source>
</evidence>
<feature type="repeat" description="ANK" evidence="16">
    <location>
        <begin position="104"/>
        <end position="136"/>
    </location>
</feature>
<evidence type="ECO:0000256" key="9">
    <source>
        <dbReference type="ARBA" id="ARBA00023028"/>
    </source>
</evidence>
<dbReference type="GO" id="GO:0090729">
    <property type="term" value="F:toxin activity"/>
    <property type="evidence" value="ECO:0007669"/>
    <property type="project" value="UniProtKB-KW"/>
</dbReference>
<sequence length="246" mass="28314">MSMRLTELHLAISFKNLGLIKYLMRDGLLLDRMWRGEMPVSRAVYYEAYEILEYLVQKGAEVNVRSQDDRMEPPLFAACRLGRLRAVHILLQSRNLNINQRDFFNRTPLWAAVRSSSLEMVELLMDNGADVTAVQDFTGCPLLLSMLSLGRNSHSKIPSLLIKRGCLLDFKSPEGSALFFSVIFENRKLFCLLVRAGCSVKNEEWLSVESIILKIKRKETNEEILLTSIKIQREWKTAGKRKQTKM</sequence>
<keyword evidence="9" id="KW-0638">Presynaptic neurotoxin</keyword>
<evidence type="ECO:0000313" key="17">
    <source>
        <dbReference type="EMBL" id="CAL1273814.1"/>
    </source>
</evidence>
<keyword evidence="6" id="KW-0800">Toxin</keyword>
<dbReference type="GO" id="GO:0044231">
    <property type="term" value="C:host cell presynaptic membrane"/>
    <property type="evidence" value="ECO:0007669"/>
    <property type="project" value="UniProtKB-KW"/>
</dbReference>
<keyword evidence="11" id="KW-0472">Membrane</keyword>
<dbReference type="Proteomes" id="UP001497382">
    <property type="component" value="Unassembled WGS sequence"/>
</dbReference>
<reference evidence="17 18" key="1">
    <citation type="submission" date="2024-04" db="EMBL/GenBank/DDBJ databases">
        <authorList>
            <person name="Rising A."/>
            <person name="Reimegard J."/>
            <person name="Sonavane S."/>
            <person name="Akerstrom W."/>
            <person name="Nylinder S."/>
            <person name="Hedman E."/>
            <person name="Kallberg Y."/>
        </authorList>
    </citation>
    <scope>NUCLEOTIDE SEQUENCE [LARGE SCALE GENOMIC DNA]</scope>
</reference>
<evidence type="ECO:0000256" key="16">
    <source>
        <dbReference type="PROSITE-ProRule" id="PRU00023"/>
    </source>
</evidence>
<protein>
    <recommendedName>
        <fullName evidence="15">Alpha-latrotoxin</fullName>
    </recommendedName>
</protein>
<dbReference type="SMART" id="SM00248">
    <property type="entry name" value="ANK"/>
    <property type="match status" value="4"/>
</dbReference>
<dbReference type="PROSITE" id="PS50088">
    <property type="entry name" value="ANK_REPEAT"/>
    <property type="match status" value="2"/>
</dbReference>
<proteinExistence type="inferred from homology"/>
<dbReference type="GO" id="GO:0006887">
    <property type="term" value="P:exocytosis"/>
    <property type="evidence" value="ECO:0007669"/>
    <property type="project" value="UniProtKB-KW"/>
</dbReference>
<dbReference type="InterPro" id="IPR002110">
    <property type="entry name" value="Ankyrin_rpt"/>
</dbReference>